<dbReference type="InterPro" id="IPR036291">
    <property type="entry name" value="NAD(P)-bd_dom_sf"/>
</dbReference>
<name>A0A239B183_9PROT</name>
<dbReference type="AlphaFoldDB" id="A0A239B183"/>
<gene>
    <name evidence="2" type="ORF">SAMN05192560_2227</name>
</gene>
<evidence type="ECO:0000313" key="3">
    <source>
        <dbReference type="Proteomes" id="UP000198305"/>
    </source>
</evidence>
<dbReference type="EMBL" id="FZOA01000011">
    <property type="protein sequence ID" value="SNS01381.1"/>
    <property type="molecule type" value="Genomic_DNA"/>
</dbReference>
<dbReference type="Pfam" id="PF08240">
    <property type="entry name" value="ADH_N"/>
    <property type="match status" value="1"/>
</dbReference>
<organism evidence="2 3">
    <name type="scientific">Methylobacillus rhizosphaerae</name>
    <dbReference type="NCBI Taxonomy" id="551994"/>
    <lineage>
        <taxon>Bacteria</taxon>
        <taxon>Pseudomonadati</taxon>
        <taxon>Pseudomonadota</taxon>
        <taxon>Betaproteobacteria</taxon>
        <taxon>Nitrosomonadales</taxon>
        <taxon>Methylophilaceae</taxon>
        <taxon>Methylobacillus</taxon>
    </lineage>
</organism>
<sequence length="328" mass="35049">MFKGLMIEKSDTKYSTTLKELDEAQLPEGDVTVKVSYSTINYKDALAITGKGPIVRNFPMIPGIDFVGVVEQSSHPDFKVGDNVILNGWGVGETHWGGLAQLARVNGDWLIPLPPTLSPKHAMTLGTAGYTAMLCIQALLQHGLKPEDGEIAVTGATGGVGSVATLILSQLGFQVVAITSSLVESDYLKSLGATEVMDKALLPPPSKPLLKERWAAAIDVLGGKTLSSLCSSTRYQGIVAACGLAESIDLPITVAPFILRGVTLAGIDSVRRSKADRIIAWERLAKLADSARLEALTTEISLEDVPRYCDQLLNNQFRGRFVVNTGTT</sequence>
<dbReference type="OrthoDB" id="9782155at2"/>
<dbReference type="SUPFAM" id="SSF50129">
    <property type="entry name" value="GroES-like"/>
    <property type="match status" value="1"/>
</dbReference>
<dbReference type="InterPro" id="IPR014188">
    <property type="entry name" value="Acrylyl-CoA_reductase_AcuI"/>
</dbReference>
<dbReference type="InterPro" id="IPR020843">
    <property type="entry name" value="ER"/>
</dbReference>
<feature type="domain" description="Enoyl reductase (ER)" evidence="1">
    <location>
        <begin position="11"/>
        <end position="323"/>
    </location>
</feature>
<accession>A0A239B183</accession>
<dbReference type="InterPro" id="IPR051397">
    <property type="entry name" value="Zn-ADH-like_protein"/>
</dbReference>
<dbReference type="InterPro" id="IPR011032">
    <property type="entry name" value="GroES-like_sf"/>
</dbReference>
<dbReference type="GO" id="GO:0043957">
    <property type="term" value="F:acryloyl-CoA reductase (NADPH) activity"/>
    <property type="evidence" value="ECO:0007669"/>
    <property type="project" value="TreeGrafter"/>
</dbReference>
<keyword evidence="3" id="KW-1185">Reference proteome</keyword>
<evidence type="ECO:0000259" key="1">
    <source>
        <dbReference type="SMART" id="SM00829"/>
    </source>
</evidence>
<dbReference type="NCBIfam" id="TIGR02823">
    <property type="entry name" value="oxido_YhdH"/>
    <property type="match status" value="1"/>
</dbReference>
<dbReference type="PANTHER" id="PTHR43677:SF1">
    <property type="entry name" value="ACRYLYL-COA REDUCTASE ACUI-RELATED"/>
    <property type="match status" value="1"/>
</dbReference>
<dbReference type="InterPro" id="IPR013154">
    <property type="entry name" value="ADH-like_N"/>
</dbReference>
<dbReference type="SUPFAM" id="SSF51735">
    <property type="entry name" value="NAD(P)-binding Rossmann-fold domains"/>
    <property type="match status" value="1"/>
</dbReference>
<proteinExistence type="predicted"/>
<dbReference type="Proteomes" id="UP000198305">
    <property type="component" value="Unassembled WGS sequence"/>
</dbReference>
<dbReference type="Pfam" id="PF00107">
    <property type="entry name" value="ADH_zinc_N"/>
    <property type="match status" value="1"/>
</dbReference>
<protein>
    <submittedName>
        <fullName evidence="2">Acrylyl-CoA reductase (NADPH)</fullName>
    </submittedName>
</protein>
<dbReference type="Gene3D" id="3.40.50.720">
    <property type="entry name" value="NAD(P)-binding Rossmann-like Domain"/>
    <property type="match status" value="1"/>
</dbReference>
<reference evidence="3" key="1">
    <citation type="submission" date="2017-06" db="EMBL/GenBank/DDBJ databases">
        <authorList>
            <person name="Varghese N."/>
            <person name="Submissions S."/>
        </authorList>
    </citation>
    <scope>NUCLEOTIDE SEQUENCE [LARGE SCALE GENOMIC DNA]</scope>
    <source>
        <strain evidence="3">Ca-68</strain>
    </source>
</reference>
<dbReference type="CDD" id="cd08288">
    <property type="entry name" value="MDR_yhdh"/>
    <property type="match status" value="1"/>
</dbReference>
<dbReference type="Gene3D" id="3.90.180.10">
    <property type="entry name" value="Medium-chain alcohol dehydrogenases, catalytic domain"/>
    <property type="match status" value="1"/>
</dbReference>
<dbReference type="SMART" id="SM00829">
    <property type="entry name" value="PKS_ER"/>
    <property type="match status" value="1"/>
</dbReference>
<dbReference type="InterPro" id="IPR013149">
    <property type="entry name" value="ADH-like_C"/>
</dbReference>
<evidence type="ECO:0000313" key="2">
    <source>
        <dbReference type="EMBL" id="SNS01381.1"/>
    </source>
</evidence>
<dbReference type="PANTHER" id="PTHR43677">
    <property type="entry name" value="SHORT-CHAIN DEHYDROGENASE/REDUCTASE"/>
    <property type="match status" value="1"/>
</dbReference>